<dbReference type="GO" id="GO:0009000">
    <property type="term" value="F:selenocysteine lyase activity"/>
    <property type="evidence" value="ECO:0007669"/>
    <property type="project" value="UniProtKB-EC"/>
</dbReference>
<dbReference type="InterPro" id="IPR015421">
    <property type="entry name" value="PyrdxlP-dep_Trfase_major"/>
</dbReference>
<dbReference type="Gene3D" id="3.40.640.10">
    <property type="entry name" value="Type I PLP-dependent aspartate aminotransferase-like (Major domain)"/>
    <property type="match status" value="1"/>
</dbReference>
<evidence type="ECO:0000313" key="11">
    <source>
        <dbReference type="Proteomes" id="UP000286415"/>
    </source>
</evidence>
<evidence type="ECO:0000259" key="9">
    <source>
        <dbReference type="Pfam" id="PF00266"/>
    </source>
</evidence>
<dbReference type="Gene3D" id="1.10.260.50">
    <property type="match status" value="1"/>
</dbReference>
<evidence type="ECO:0000256" key="8">
    <source>
        <dbReference type="ARBA" id="ARBA00040554"/>
    </source>
</evidence>
<dbReference type="PANTHER" id="PTHR11601:SF62">
    <property type="entry name" value="SELENOCYSTEINE LYASE"/>
    <property type="match status" value="1"/>
</dbReference>
<dbReference type="GO" id="GO:0005829">
    <property type="term" value="C:cytosol"/>
    <property type="evidence" value="ECO:0007669"/>
    <property type="project" value="UniProtKB-SubCell"/>
</dbReference>
<accession>A0A8T1M070</accession>
<dbReference type="GO" id="GO:0016740">
    <property type="term" value="F:transferase activity"/>
    <property type="evidence" value="ECO:0007669"/>
    <property type="project" value="UniProtKB-KW"/>
</dbReference>
<reference evidence="10 11" key="1">
    <citation type="journal article" date="2018" name="Biotechnol. Adv.">
        <title>Improved genomic resources and new bioinformatic workflow for the carcinogenic parasite Clonorchis sinensis: Biotechnological implications.</title>
        <authorList>
            <person name="Wang D."/>
            <person name="Korhonen P.K."/>
            <person name="Gasser R.B."/>
            <person name="Young N.D."/>
        </authorList>
    </citation>
    <scope>NUCLEOTIDE SEQUENCE [LARGE SCALE GENOMIC DNA]</scope>
    <source>
        <strain evidence="10">Cs-k2</strain>
    </source>
</reference>
<dbReference type="Pfam" id="PF00266">
    <property type="entry name" value="Aminotran_5"/>
    <property type="match status" value="1"/>
</dbReference>
<comment type="function">
    <text evidence="6">Catalyzes the decomposition of L-selenocysteine to L-alanine and elemental selenium.</text>
</comment>
<evidence type="ECO:0000256" key="5">
    <source>
        <dbReference type="ARBA" id="ARBA00022679"/>
    </source>
</evidence>
<keyword evidence="10" id="KW-0456">Lyase</keyword>
<proteinExistence type="predicted"/>
<dbReference type="EMBL" id="NIRI02000076">
    <property type="protein sequence ID" value="KAG5442225.1"/>
    <property type="molecule type" value="Genomic_DNA"/>
</dbReference>
<keyword evidence="11" id="KW-1185">Reference proteome</keyword>
<evidence type="ECO:0000313" key="10">
    <source>
        <dbReference type="EMBL" id="KAG5442225.1"/>
    </source>
</evidence>
<comment type="caution">
    <text evidence="10">The sequence shown here is derived from an EMBL/GenBank/DDBJ whole genome shotgun (WGS) entry which is preliminary data.</text>
</comment>
<evidence type="ECO:0000256" key="2">
    <source>
        <dbReference type="ARBA" id="ARBA00004514"/>
    </source>
</evidence>
<organism evidence="10 11">
    <name type="scientific">Clonorchis sinensis</name>
    <name type="common">Chinese liver fluke</name>
    <dbReference type="NCBI Taxonomy" id="79923"/>
    <lineage>
        <taxon>Eukaryota</taxon>
        <taxon>Metazoa</taxon>
        <taxon>Spiralia</taxon>
        <taxon>Lophotrochozoa</taxon>
        <taxon>Platyhelminthes</taxon>
        <taxon>Trematoda</taxon>
        <taxon>Digenea</taxon>
        <taxon>Opisthorchiida</taxon>
        <taxon>Opisthorchiata</taxon>
        <taxon>Opisthorchiidae</taxon>
        <taxon>Clonorchis</taxon>
    </lineage>
</organism>
<protein>
    <recommendedName>
        <fullName evidence="8">Selenocysteine lyase</fullName>
        <ecNumber evidence="7">4.4.1.16</ecNumber>
    </recommendedName>
</protein>
<comment type="subcellular location">
    <subcellularLocation>
        <location evidence="2">Cytoplasm</location>
        <location evidence="2">Cytosol</location>
    </subcellularLocation>
</comment>
<evidence type="ECO:0000256" key="7">
    <source>
        <dbReference type="ARBA" id="ARBA00039054"/>
    </source>
</evidence>
<name>A0A8T1M070_CLOSI</name>
<dbReference type="OrthoDB" id="10250117at2759"/>
<dbReference type="InterPro" id="IPR015424">
    <property type="entry name" value="PyrdxlP-dep_Trfase"/>
</dbReference>
<comment type="cofactor">
    <cofactor evidence="1">
        <name>pyridoxal 5'-phosphate</name>
        <dbReference type="ChEBI" id="CHEBI:597326"/>
    </cofactor>
</comment>
<sequence>MQNSETELNSPRAVVTRCHLIYPGRAVSVLSSPLWFDGATVDRCVRNSNITSTLLMAVYMDANSTTPLAPEVIESIMQTAEKAWYNPSSSYDKIGKVVIKNARKSIAGLFDVQCDDIVFTSGGTESNFMVFHTIASLPWGFLPHVITTNVEHPSVLRPLAKMANEGRLDLTIVPVDRITGVVNPSTILGALRPNQTVLVSLMLANNETGAIMPVEDVVRAVRDWEAQLYKSTDNLVPSSYRVFIHSDLAQAVGKLDVNIRKLGIDYGTIVGHKFYGPRIGALYIRGLHTYTPETWLDRTPYRNVPTNCGHEDCYNVPPAPLIPLFLGGGQESGFRSGTENTPMIAGLAKAAELVSANLASYMSHMSCMREQLIQQLCMAFPPVPGHPNIIIFGVHRGLSSNLNGLIHRDPQRLTVLPNTVNLAFSGPPYLDSREILALCPNLCASRGAACHSDQTGSSVLLACGYSVEESKSAIRLSIGRDTVFENIYSTVAALREAVSQLSGPTVRPSK</sequence>
<evidence type="ECO:0000256" key="1">
    <source>
        <dbReference type="ARBA" id="ARBA00001933"/>
    </source>
</evidence>
<dbReference type="Gene3D" id="3.90.1150.10">
    <property type="entry name" value="Aspartate Aminotransferase, domain 1"/>
    <property type="match status" value="1"/>
</dbReference>
<dbReference type="AlphaFoldDB" id="A0A8T1M070"/>
<evidence type="ECO:0000256" key="4">
    <source>
        <dbReference type="ARBA" id="ARBA00022490"/>
    </source>
</evidence>
<dbReference type="InterPro" id="IPR000192">
    <property type="entry name" value="Aminotrans_V_dom"/>
</dbReference>
<dbReference type="InterPro" id="IPR015422">
    <property type="entry name" value="PyrdxlP-dep_Trfase_small"/>
</dbReference>
<dbReference type="Proteomes" id="UP000286415">
    <property type="component" value="Unassembled WGS sequence"/>
</dbReference>
<reference evidence="10 11" key="2">
    <citation type="journal article" date="2021" name="Genomics">
        <title>High-quality reference genome for Clonorchis sinensis.</title>
        <authorList>
            <person name="Young N.D."/>
            <person name="Stroehlein A.J."/>
            <person name="Kinkar L."/>
            <person name="Wang T."/>
            <person name="Sohn W.M."/>
            <person name="Chang B.C.H."/>
            <person name="Kaur P."/>
            <person name="Weisz D."/>
            <person name="Dudchenko O."/>
            <person name="Aiden E.L."/>
            <person name="Korhonen P.K."/>
            <person name="Gasser R.B."/>
        </authorList>
    </citation>
    <scope>NUCLEOTIDE SEQUENCE [LARGE SCALE GENOMIC DNA]</scope>
    <source>
        <strain evidence="10">Cs-k2</strain>
    </source>
</reference>
<dbReference type="SUPFAM" id="SSF53383">
    <property type="entry name" value="PLP-dependent transferases"/>
    <property type="match status" value="1"/>
</dbReference>
<dbReference type="EC" id="4.4.1.16" evidence="7"/>
<gene>
    <name evidence="10" type="ORF">CSKR_200183</name>
</gene>
<keyword evidence="4" id="KW-0963">Cytoplasm</keyword>
<evidence type="ECO:0000256" key="6">
    <source>
        <dbReference type="ARBA" id="ARBA00037407"/>
    </source>
</evidence>
<keyword evidence="5" id="KW-0808">Transferase</keyword>
<comment type="subunit">
    <text evidence="3">Homodimer.</text>
</comment>
<dbReference type="PANTHER" id="PTHR11601">
    <property type="entry name" value="CYSTEINE DESULFURYLASE FAMILY MEMBER"/>
    <property type="match status" value="1"/>
</dbReference>
<evidence type="ECO:0000256" key="3">
    <source>
        <dbReference type="ARBA" id="ARBA00011738"/>
    </source>
</evidence>
<feature type="domain" description="Aminotransferase class V" evidence="9">
    <location>
        <begin position="58"/>
        <end position="376"/>
    </location>
</feature>